<feature type="transmembrane region" description="Helical" evidence="11">
    <location>
        <begin position="1849"/>
        <end position="1870"/>
    </location>
</feature>
<dbReference type="InterPro" id="IPR052374">
    <property type="entry name" value="SERAC1"/>
</dbReference>
<keyword evidence="8" id="KW-0496">Mitochondrion</keyword>
<comment type="subcellular location">
    <subcellularLocation>
        <location evidence="3">Endoplasmic reticulum</location>
    </subcellularLocation>
    <subcellularLocation>
        <location evidence="1">Membrane</location>
        <topology evidence="1">Multi-pass membrane protein</topology>
    </subcellularLocation>
    <subcellularLocation>
        <location evidence="2">Mitochondrion</location>
    </subcellularLocation>
</comment>
<dbReference type="Pfam" id="PF01544">
    <property type="entry name" value="CorA"/>
    <property type="match status" value="1"/>
</dbReference>
<feature type="region of interest" description="Disordered" evidence="10">
    <location>
        <begin position="318"/>
        <end position="370"/>
    </location>
</feature>
<feature type="region of interest" description="Disordered" evidence="10">
    <location>
        <begin position="21"/>
        <end position="67"/>
    </location>
</feature>
<feature type="compositionally biased region" description="Pro residues" evidence="10">
    <location>
        <begin position="335"/>
        <end position="346"/>
    </location>
</feature>
<feature type="region of interest" description="Disordered" evidence="10">
    <location>
        <begin position="1717"/>
        <end position="1736"/>
    </location>
</feature>
<dbReference type="InterPro" id="IPR045863">
    <property type="entry name" value="CorA_TM1_TM2"/>
</dbReference>
<dbReference type="InterPro" id="IPR013087">
    <property type="entry name" value="Znf_C2H2_type"/>
</dbReference>
<protein>
    <recommendedName>
        <fullName evidence="12">C2H2-type domain-containing protein</fullName>
    </recommendedName>
</protein>
<feature type="compositionally biased region" description="Polar residues" evidence="10">
    <location>
        <begin position="1215"/>
        <end position="1228"/>
    </location>
</feature>
<dbReference type="SUPFAM" id="SSF53474">
    <property type="entry name" value="alpha/beta-Hydrolases"/>
    <property type="match status" value="1"/>
</dbReference>
<feature type="region of interest" description="Disordered" evidence="10">
    <location>
        <begin position="1544"/>
        <end position="1584"/>
    </location>
</feature>
<dbReference type="InterPro" id="IPR002523">
    <property type="entry name" value="MgTranspt_CorA/ZnTranspt_ZntB"/>
</dbReference>
<reference evidence="13" key="1">
    <citation type="submission" date="2019-04" db="EMBL/GenBank/DDBJ databases">
        <authorList>
            <person name="Melise S."/>
            <person name="Noan J."/>
            <person name="Okalmin O."/>
        </authorList>
    </citation>
    <scope>NUCLEOTIDE SEQUENCE</scope>
    <source>
        <strain evidence="13">FN9</strain>
    </source>
</reference>
<feature type="compositionally biased region" description="Basic residues" evidence="10">
    <location>
        <begin position="1717"/>
        <end position="1726"/>
    </location>
</feature>
<feature type="region of interest" description="Disordered" evidence="10">
    <location>
        <begin position="1192"/>
        <end position="1233"/>
    </location>
</feature>
<dbReference type="GO" id="GO:0005783">
    <property type="term" value="C:endoplasmic reticulum"/>
    <property type="evidence" value="ECO:0007669"/>
    <property type="project" value="UniProtKB-SubCell"/>
</dbReference>
<feature type="transmembrane region" description="Helical" evidence="11">
    <location>
        <begin position="1882"/>
        <end position="1908"/>
    </location>
</feature>
<dbReference type="InterPro" id="IPR029058">
    <property type="entry name" value="AB_hydrolase_fold"/>
</dbReference>
<dbReference type="Gene3D" id="2.60.120.10">
    <property type="entry name" value="Jelly Rolls"/>
    <property type="match status" value="1"/>
</dbReference>
<dbReference type="GO" id="GO:0005739">
    <property type="term" value="C:mitochondrion"/>
    <property type="evidence" value="ECO:0007669"/>
    <property type="project" value="UniProtKB-SubCell"/>
</dbReference>
<evidence type="ECO:0000313" key="13">
    <source>
        <dbReference type="EMBL" id="VIO56980.1"/>
    </source>
</evidence>
<evidence type="ECO:0000256" key="11">
    <source>
        <dbReference type="SAM" id="Phobius"/>
    </source>
</evidence>
<feature type="region of interest" description="Disordered" evidence="10">
    <location>
        <begin position="103"/>
        <end position="144"/>
    </location>
</feature>
<evidence type="ECO:0000256" key="6">
    <source>
        <dbReference type="ARBA" id="ARBA00022824"/>
    </source>
</evidence>
<feature type="domain" description="C2H2-type" evidence="12">
    <location>
        <begin position="275"/>
        <end position="298"/>
    </location>
</feature>
<comment type="similarity">
    <text evidence="4">Belongs to the putative lipase ROG1 family.</text>
</comment>
<keyword evidence="5 11" id="KW-0812">Transmembrane</keyword>
<dbReference type="InterPro" id="IPR011051">
    <property type="entry name" value="RmlC_Cupin_sf"/>
</dbReference>
<dbReference type="GO" id="GO:0046873">
    <property type="term" value="F:metal ion transmembrane transporter activity"/>
    <property type="evidence" value="ECO:0007669"/>
    <property type="project" value="InterPro"/>
</dbReference>
<keyword evidence="7 11" id="KW-1133">Transmembrane helix</keyword>
<dbReference type="InterPro" id="IPR007751">
    <property type="entry name" value="DUF676_lipase-like"/>
</dbReference>
<feature type="compositionally biased region" description="Basic and acidic residues" evidence="10">
    <location>
        <begin position="1727"/>
        <end position="1736"/>
    </location>
</feature>
<evidence type="ECO:0000256" key="1">
    <source>
        <dbReference type="ARBA" id="ARBA00004141"/>
    </source>
</evidence>
<dbReference type="EMBL" id="CAAKMV010000127">
    <property type="protein sequence ID" value="VIO56980.1"/>
    <property type="molecule type" value="Genomic_DNA"/>
</dbReference>
<feature type="compositionally biased region" description="Low complexity" evidence="10">
    <location>
        <begin position="1556"/>
        <end position="1567"/>
    </location>
</feature>
<feature type="region of interest" description="Disordered" evidence="10">
    <location>
        <begin position="1265"/>
        <end position="1286"/>
    </location>
</feature>
<evidence type="ECO:0000259" key="12">
    <source>
        <dbReference type="PROSITE" id="PS00028"/>
    </source>
</evidence>
<feature type="region of interest" description="Disordered" evidence="10">
    <location>
        <begin position="781"/>
        <end position="807"/>
    </location>
</feature>
<evidence type="ECO:0000256" key="3">
    <source>
        <dbReference type="ARBA" id="ARBA00004240"/>
    </source>
</evidence>
<dbReference type="Gene3D" id="1.20.58.340">
    <property type="entry name" value="Magnesium transport protein CorA, transmembrane region"/>
    <property type="match status" value="1"/>
</dbReference>
<dbReference type="PROSITE" id="PS00028">
    <property type="entry name" value="ZINC_FINGER_C2H2_1"/>
    <property type="match status" value="1"/>
</dbReference>
<keyword evidence="9 11" id="KW-0472">Membrane</keyword>
<evidence type="ECO:0000256" key="9">
    <source>
        <dbReference type="ARBA" id="ARBA00023136"/>
    </source>
</evidence>
<feature type="region of interest" description="Disordered" evidence="10">
    <location>
        <begin position="733"/>
        <end position="767"/>
    </location>
</feature>
<evidence type="ECO:0000256" key="8">
    <source>
        <dbReference type="ARBA" id="ARBA00023128"/>
    </source>
</evidence>
<dbReference type="Pfam" id="PF05057">
    <property type="entry name" value="DUF676"/>
    <property type="match status" value="1"/>
</dbReference>
<dbReference type="Gene3D" id="3.40.50.1820">
    <property type="entry name" value="alpha/beta hydrolase"/>
    <property type="match status" value="1"/>
</dbReference>
<proteinExistence type="inferred from homology"/>
<dbReference type="GO" id="GO:0016020">
    <property type="term" value="C:membrane"/>
    <property type="evidence" value="ECO:0007669"/>
    <property type="project" value="UniProtKB-SubCell"/>
</dbReference>
<name>A0A4E9DTX1_GIBZA</name>
<evidence type="ECO:0000256" key="5">
    <source>
        <dbReference type="ARBA" id="ARBA00022692"/>
    </source>
</evidence>
<feature type="compositionally biased region" description="Polar residues" evidence="10">
    <location>
        <begin position="1277"/>
        <end position="1286"/>
    </location>
</feature>
<accession>A0A4E9DTX1</accession>
<gene>
    <name evidence="13" type="ORF">FUG_LOCUS237179</name>
</gene>
<dbReference type="SUPFAM" id="SSF144083">
    <property type="entry name" value="Magnesium transport protein CorA, transmembrane region"/>
    <property type="match status" value="1"/>
</dbReference>
<sequence>MLDSFGVAIFSPEEIKKPKCLEQINPRWGTDNNPKESDPEPARVVSDIQNDGALKTPAAGLSSMLASNPKIKAAQSEWEKKKQPQSQLYIPDTSRVPGMIIPTEYSSYKNPSGKPPQPHRKRDSPASGIAVPAAKRQNSDVDVAQARQDALRRDALRFTEEEVARQMSELSNNMSTIKTNAIPQATHIATPGELLKKYVGQRSVPTPVPTPVQATSTQAQHLPVIGDTTVAITIAEGNRLYTTYHHPDEGPISGRGAVIPPKYKLHHDPQLQYICPVRDCRRLFKGLNGLGGHFSASHNSTTFNDNGDGTLSKVGNYAKNGGPGGTPGIVVSRNPLPPGAPPPVNPGLPVNAPPKNRVSPPEQSSKPIRWQETPVLPPAPLVRSNTSGSDVKSFLHRYLSTNQPEHHREDIDFMLSLPRMRDLTESWKQGHGGKTLDVNHYACALAYLTGRAVTGTEQCTANACRPTARLSTPCIALPTGMPTSAKQAFSSLDTCVGCRYWCILQRRASSCAWCPYPQARQQRTTSGGSARSSSSEDVTISMDVDEDEFEGPIVGTVTETINEAKRPKRSQSAHTPVEATGEVLGRPNPMGETELEMEDWEIAPGRMKDSSSDNIAFSNSYLTSGQPVTVSEDISFNVIVLKPGTSSHWNVEDDKVRTCSVAAGKVCVTMGEQNFNLGPNGMFVIRPGQACRVANRLYLDSVVHCTTICDFALQQRRRENYRASYTEAEMAAAGGLDSPGPELSNDHDSINVNPAGSPPGQLPPLNDYTIKKNEVEEKEDIINETPSEDETAEEPSNKGSFTIDPEGELTHDQTTVDVVTVPCPGANPLRTWSRDGRMGRFFGALSMRDAEGQTAPDPDRPAPSWVRQGIRREADRARILLYEHPSTTEGMRLSTLADALLEELEELRKREKQARPIVFVGHSIGGIIAKMVLTKASRDARWEDIYRQCYGIAFFGTPHQGSSYLAMPNLATGIQILLQLSAPLPCSITDDLRVGNPLLLQLDDDFKSIAHDFRIWTLYETIDSRLSGSTGDVYFTAPLTSIKSAILGMRQETILPLQSDHANIASFGRSNVHTMRLFMKQLSSLIDRADEYSCEDRNWTLDLEQKVNVEIHGFFEDSPGPLDSATIRAWSTRLPLREFLRKGPQECLADRLNEVETVDEGRFLRERGKTARLPTQRGDMDGANNALGISQNGSFHASPPSSPIIRPLDAKNTRSESAPQVISRSPITPLSPVAISPPTHYSTPMQRPSPLIRANFDQDLAVDRLSPPPSGRMGRTLSRSTSLGTQASQYEYRDFPPFSQRSRSTIEGFSDEDDIDASPKLPEAIVAIRKVVEDGDKRTSETVIVDEVPVAFSKPQVEARKFIWVHLPYNNPSWVTKIFETLQISDRRSYAPLFNNDFWATRHSRGRHSQHYAYFAKPGCYFSAPRHMSPRGRSSKQSSMSRTDGGIYTCLFLPYLHFDSYKRLIRRRELILQRLNHGRARPVPESVAKSDSLEAQVIWEYLGHDPPLNCRRTLDQYGYPSLRDTRSRDDDQMLYKLTKERSFAPGLGPGFHGQMSNSSDGSSGSGSRRSKTSSQDGDNEDIPEESILNGNVLMVDQLWLWVIDSHTLLSFFPKREGDAIEGPLYQQADLRDSIFNEVNVDLTRQCENALDLAALAVLHAVTVLLDRASHPDLEVFRIFEEAISVLTEKLTFSLKSFRAEGFRDKASAYEPVENKARSIRARHKAEGRRSEEDNRDNTSALLELRDIEDELLILVHLFERQSKVVSSMLSTYARPELRERTANGRIFLSEALKKLSEYAHQGQEMIERVRNTRDDYDKLLQMVQRQAQVDEVRLSRLHADLASAQSRSVMIFTTFTVIFLPLTFFTGLFGMNTHEWGGENNLSLKTIGAISLPSSLALVIFSLVAAWSTRARLFAKWLTHLYRIAMSWFWRTLCKPVVSGVAGMVPQRDERQREERDLRGKKGMLREEMSDFWERHRLERDRGYTVPEKNKKTTMGGKGSWRSKIK</sequence>
<feature type="region of interest" description="Disordered" evidence="10">
    <location>
        <begin position="1984"/>
        <end position="2006"/>
    </location>
</feature>
<evidence type="ECO:0000256" key="10">
    <source>
        <dbReference type="SAM" id="MobiDB-lite"/>
    </source>
</evidence>
<dbReference type="InterPro" id="IPR014710">
    <property type="entry name" value="RmlC-like_jellyroll"/>
</dbReference>
<organism evidence="13">
    <name type="scientific">Gibberella zeae</name>
    <name type="common">Wheat head blight fungus</name>
    <name type="synonym">Fusarium graminearum</name>
    <dbReference type="NCBI Taxonomy" id="5518"/>
    <lineage>
        <taxon>Eukaryota</taxon>
        <taxon>Fungi</taxon>
        <taxon>Dikarya</taxon>
        <taxon>Ascomycota</taxon>
        <taxon>Pezizomycotina</taxon>
        <taxon>Sordariomycetes</taxon>
        <taxon>Hypocreomycetidae</taxon>
        <taxon>Hypocreales</taxon>
        <taxon>Nectriaceae</taxon>
        <taxon>Fusarium</taxon>
    </lineage>
</organism>
<feature type="region of interest" description="Disordered" evidence="10">
    <location>
        <begin position="563"/>
        <end position="591"/>
    </location>
</feature>
<dbReference type="PANTHER" id="PTHR48182:SF2">
    <property type="entry name" value="PROTEIN SERAC1"/>
    <property type="match status" value="1"/>
</dbReference>
<evidence type="ECO:0000256" key="7">
    <source>
        <dbReference type="ARBA" id="ARBA00022989"/>
    </source>
</evidence>
<evidence type="ECO:0000256" key="2">
    <source>
        <dbReference type="ARBA" id="ARBA00004173"/>
    </source>
</evidence>
<dbReference type="SUPFAM" id="SSF51182">
    <property type="entry name" value="RmlC-like cupins"/>
    <property type="match status" value="1"/>
</dbReference>
<dbReference type="PANTHER" id="PTHR48182">
    <property type="entry name" value="PROTEIN SERAC1"/>
    <property type="match status" value="1"/>
</dbReference>
<keyword evidence="6" id="KW-0256">Endoplasmic reticulum</keyword>
<evidence type="ECO:0000256" key="4">
    <source>
        <dbReference type="ARBA" id="ARBA00007920"/>
    </source>
</evidence>